<keyword evidence="2 4" id="KW-0067">ATP-binding</keyword>
<dbReference type="PROSITE" id="PS50893">
    <property type="entry name" value="ABC_TRANSPORTER_2"/>
    <property type="match status" value="1"/>
</dbReference>
<protein>
    <submittedName>
        <fullName evidence="4">Putative ABC transporter ATP-binding protein YbhF</fullName>
    </submittedName>
</protein>
<keyword evidence="1" id="KW-0547">Nucleotide-binding</keyword>
<evidence type="ECO:0000259" key="3">
    <source>
        <dbReference type="PROSITE" id="PS50893"/>
    </source>
</evidence>
<dbReference type="RefSeq" id="WP_134214778.1">
    <property type="nucleotide sequence ID" value="NZ_QFFZ01000042.1"/>
</dbReference>
<gene>
    <name evidence="4" type="primary">ybhF_3</name>
    <name evidence="4" type="ORF">Pmgp_03001</name>
</gene>
<dbReference type="SMART" id="SM00382">
    <property type="entry name" value="AAA"/>
    <property type="match status" value="1"/>
</dbReference>
<evidence type="ECO:0000256" key="1">
    <source>
        <dbReference type="ARBA" id="ARBA00022741"/>
    </source>
</evidence>
<dbReference type="InterPro" id="IPR027417">
    <property type="entry name" value="P-loop_NTPase"/>
</dbReference>
<proteinExistence type="predicted"/>
<dbReference type="PANTHER" id="PTHR43038:SF3">
    <property type="entry name" value="ABC TRANSPORTER G FAMILY MEMBER 20 ISOFORM X1"/>
    <property type="match status" value="1"/>
</dbReference>
<dbReference type="InterPro" id="IPR003593">
    <property type="entry name" value="AAA+_ATPase"/>
</dbReference>
<feature type="domain" description="ABC transporter" evidence="3">
    <location>
        <begin position="6"/>
        <end position="235"/>
    </location>
</feature>
<organism evidence="4 5">
    <name type="scientific">Pelotomaculum propionicicum</name>
    <dbReference type="NCBI Taxonomy" id="258475"/>
    <lineage>
        <taxon>Bacteria</taxon>
        <taxon>Bacillati</taxon>
        <taxon>Bacillota</taxon>
        <taxon>Clostridia</taxon>
        <taxon>Eubacteriales</taxon>
        <taxon>Desulfotomaculaceae</taxon>
        <taxon>Pelotomaculum</taxon>
    </lineage>
</organism>
<dbReference type="Proteomes" id="UP000297597">
    <property type="component" value="Unassembled WGS sequence"/>
</dbReference>
<dbReference type="InterPro" id="IPR003439">
    <property type="entry name" value="ABC_transporter-like_ATP-bd"/>
</dbReference>
<name>A0A4Y7RLS6_9FIRM</name>
<keyword evidence="5" id="KW-1185">Reference proteome</keyword>
<dbReference type="Gene3D" id="3.40.50.300">
    <property type="entry name" value="P-loop containing nucleotide triphosphate hydrolases"/>
    <property type="match status" value="1"/>
</dbReference>
<dbReference type="PANTHER" id="PTHR43038">
    <property type="entry name" value="ATP-BINDING CASSETTE, SUB-FAMILY H, MEMBER 1"/>
    <property type="match status" value="1"/>
</dbReference>
<dbReference type="InterPro" id="IPR017871">
    <property type="entry name" value="ABC_transporter-like_CS"/>
</dbReference>
<dbReference type="AlphaFoldDB" id="A0A4Y7RLS6"/>
<dbReference type="PROSITE" id="PS00211">
    <property type="entry name" value="ABC_TRANSPORTER_1"/>
    <property type="match status" value="1"/>
</dbReference>
<dbReference type="OrthoDB" id="9804819at2"/>
<evidence type="ECO:0000313" key="5">
    <source>
        <dbReference type="Proteomes" id="UP000297597"/>
    </source>
</evidence>
<dbReference type="EMBL" id="QFFZ01000042">
    <property type="protein sequence ID" value="TEB09632.1"/>
    <property type="molecule type" value="Genomic_DNA"/>
</dbReference>
<dbReference type="Pfam" id="PF00005">
    <property type="entry name" value="ABC_tran"/>
    <property type="match status" value="1"/>
</dbReference>
<dbReference type="SUPFAM" id="SSF52540">
    <property type="entry name" value="P-loop containing nucleoside triphosphate hydrolases"/>
    <property type="match status" value="1"/>
</dbReference>
<evidence type="ECO:0000256" key="2">
    <source>
        <dbReference type="ARBA" id="ARBA00022840"/>
    </source>
</evidence>
<dbReference type="GO" id="GO:0016887">
    <property type="term" value="F:ATP hydrolysis activity"/>
    <property type="evidence" value="ECO:0007669"/>
    <property type="project" value="InterPro"/>
</dbReference>
<reference evidence="4 5" key="1">
    <citation type="journal article" date="2018" name="Environ. Microbiol.">
        <title>Novel energy conservation strategies and behaviour of Pelotomaculum schinkii driving syntrophic propionate catabolism.</title>
        <authorList>
            <person name="Hidalgo-Ahumada C.A.P."/>
            <person name="Nobu M.K."/>
            <person name="Narihiro T."/>
            <person name="Tamaki H."/>
            <person name="Liu W.T."/>
            <person name="Kamagata Y."/>
            <person name="Stams A.J.M."/>
            <person name="Imachi H."/>
            <person name="Sousa D.Z."/>
        </authorList>
    </citation>
    <scope>NUCLEOTIDE SEQUENCE [LARGE SCALE GENOMIC DNA]</scope>
    <source>
        <strain evidence="4 5">MGP</strain>
    </source>
</reference>
<evidence type="ECO:0000313" key="4">
    <source>
        <dbReference type="EMBL" id="TEB09632.1"/>
    </source>
</evidence>
<comment type="caution">
    <text evidence="4">The sequence shown here is derived from an EMBL/GenBank/DDBJ whole genome shotgun (WGS) entry which is preliminary data.</text>
</comment>
<dbReference type="GO" id="GO:0005524">
    <property type="term" value="F:ATP binding"/>
    <property type="evidence" value="ECO:0007669"/>
    <property type="project" value="UniProtKB-KW"/>
</dbReference>
<accession>A0A4Y7RLS6</accession>
<sequence>MDNAVITTRELTRTFGSFTAVNKISIEVGQGEIYGFLGPNGSGKSTTIRMLCGILEPTSGSGTVLGYDLAREAEKIKRKIGYMSQKFSLYDDLTVYENLDFYAGLYSIPHRERKKRIGEMIDMALLKGREDELAANLSGGWKQRLALGCAIISRPSILFLDEPTSGVSPTSRRTFFKIIQRLANENTTVMVTTHFMDEAERCYRIAFISEGKLIADDTPENLKNNVIKGTLAEVVHPNALYIIDDIEKLPYVKECSNHGPVLHVLLESENAIQALNYYTGVEAKIIRPSLEDVFVSLAKQNRRQVS</sequence>